<dbReference type="Proteomes" id="UP001164929">
    <property type="component" value="Chromosome 6"/>
</dbReference>
<feature type="compositionally biased region" description="Polar residues" evidence="9">
    <location>
        <begin position="140"/>
        <end position="158"/>
    </location>
</feature>
<dbReference type="SMART" id="SM00184">
    <property type="entry name" value="RING"/>
    <property type="match status" value="1"/>
</dbReference>
<name>A0AAD6W159_9ROSI</name>
<comment type="caution">
    <text evidence="11">The sequence shown here is derived from an EMBL/GenBank/DDBJ whole genome shotgun (WGS) entry which is preliminary data.</text>
</comment>
<feature type="compositionally biased region" description="Polar residues" evidence="9">
    <location>
        <begin position="343"/>
        <end position="361"/>
    </location>
</feature>
<feature type="compositionally biased region" description="Polar residues" evidence="9">
    <location>
        <begin position="46"/>
        <end position="57"/>
    </location>
</feature>
<evidence type="ECO:0000256" key="3">
    <source>
        <dbReference type="ARBA" id="ARBA00022679"/>
    </source>
</evidence>
<dbReference type="InterPro" id="IPR045191">
    <property type="entry name" value="MBR1/2-like"/>
</dbReference>
<keyword evidence="12" id="KW-1185">Reference proteome</keyword>
<evidence type="ECO:0000256" key="8">
    <source>
        <dbReference type="PROSITE-ProRule" id="PRU00175"/>
    </source>
</evidence>
<dbReference type="PROSITE" id="PS50089">
    <property type="entry name" value="ZF_RING_2"/>
    <property type="match status" value="1"/>
</dbReference>
<dbReference type="PANTHER" id="PTHR22937:SF136">
    <property type="entry name" value="RING-TYPE E3 UBIQUITIN TRANSFERASE"/>
    <property type="match status" value="1"/>
</dbReference>
<feature type="compositionally biased region" description="Basic and acidic residues" evidence="9">
    <location>
        <begin position="1"/>
        <end position="10"/>
    </location>
</feature>
<dbReference type="InterPro" id="IPR013083">
    <property type="entry name" value="Znf_RING/FYVE/PHD"/>
</dbReference>
<evidence type="ECO:0000256" key="6">
    <source>
        <dbReference type="ARBA" id="ARBA00022786"/>
    </source>
</evidence>
<feature type="compositionally biased region" description="Polar residues" evidence="9">
    <location>
        <begin position="313"/>
        <end position="324"/>
    </location>
</feature>
<feature type="compositionally biased region" description="Low complexity" evidence="9">
    <location>
        <begin position="243"/>
        <end position="252"/>
    </location>
</feature>
<organism evidence="11 12">
    <name type="scientific">Populus alba x Populus x berolinensis</name>
    <dbReference type="NCBI Taxonomy" id="444605"/>
    <lineage>
        <taxon>Eukaryota</taxon>
        <taxon>Viridiplantae</taxon>
        <taxon>Streptophyta</taxon>
        <taxon>Embryophyta</taxon>
        <taxon>Tracheophyta</taxon>
        <taxon>Spermatophyta</taxon>
        <taxon>Magnoliopsida</taxon>
        <taxon>eudicotyledons</taxon>
        <taxon>Gunneridae</taxon>
        <taxon>Pentapetalae</taxon>
        <taxon>rosids</taxon>
        <taxon>fabids</taxon>
        <taxon>Malpighiales</taxon>
        <taxon>Salicaceae</taxon>
        <taxon>Saliceae</taxon>
        <taxon>Populus</taxon>
    </lineage>
</organism>
<keyword evidence="6" id="KW-0833">Ubl conjugation pathway</keyword>
<feature type="domain" description="RING-type" evidence="10">
    <location>
        <begin position="476"/>
        <end position="517"/>
    </location>
</feature>
<keyword evidence="4" id="KW-0479">Metal-binding</keyword>
<feature type="region of interest" description="Disordered" evidence="9">
    <location>
        <begin position="1"/>
        <end position="179"/>
    </location>
</feature>
<evidence type="ECO:0000313" key="12">
    <source>
        <dbReference type="Proteomes" id="UP001164929"/>
    </source>
</evidence>
<dbReference type="SUPFAM" id="SSF57850">
    <property type="entry name" value="RING/U-box"/>
    <property type="match status" value="1"/>
</dbReference>
<reference evidence="11" key="1">
    <citation type="journal article" date="2023" name="Mol. Ecol. Resour.">
        <title>Chromosome-level genome assembly of a triploid poplar Populus alba 'Berolinensis'.</title>
        <authorList>
            <person name="Chen S."/>
            <person name="Yu Y."/>
            <person name="Wang X."/>
            <person name="Wang S."/>
            <person name="Zhang T."/>
            <person name="Zhou Y."/>
            <person name="He R."/>
            <person name="Meng N."/>
            <person name="Wang Y."/>
            <person name="Liu W."/>
            <person name="Liu Z."/>
            <person name="Liu J."/>
            <person name="Guo Q."/>
            <person name="Huang H."/>
            <person name="Sederoff R.R."/>
            <person name="Wang G."/>
            <person name="Qu G."/>
            <person name="Chen S."/>
        </authorList>
    </citation>
    <scope>NUCLEOTIDE SEQUENCE</scope>
    <source>
        <strain evidence="11">SC-2020</strain>
    </source>
</reference>
<evidence type="ECO:0000256" key="4">
    <source>
        <dbReference type="ARBA" id="ARBA00022723"/>
    </source>
</evidence>
<evidence type="ECO:0000256" key="5">
    <source>
        <dbReference type="ARBA" id="ARBA00022771"/>
    </source>
</evidence>
<protein>
    <recommendedName>
        <fullName evidence="2">RING-type E3 ubiquitin transferase</fullName>
        <ecNumber evidence="2">2.3.2.27</ecNumber>
    </recommendedName>
</protein>
<keyword evidence="3" id="KW-0808">Transferase</keyword>
<dbReference type="FunFam" id="3.30.40.10:FF:000504">
    <property type="entry name" value="E3 ubiquitin-protein ligase arkadia"/>
    <property type="match status" value="1"/>
</dbReference>
<dbReference type="AlphaFoldDB" id="A0AAD6W159"/>
<dbReference type="EC" id="2.3.2.27" evidence="2"/>
<evidence type="ECO:0000256" key="9">
    <source>
        <dbReference type="SAM" id="MobiDB-lite"/>
    </source>
</evidence>
<dbReference type="InterPro" id="IPR001841">
    <property type="entry name" value="Znf_RING"/>
</dbReference>
<evidence type="ECO:0000256" key="1">
    <source>
        <dbReference type="ARBA" id="ARBA00000900"/>
    </source>
</evidence>
<evidence type="ECO:0000256" key="7">
    <source>
        <dbReference type="ARBA" id="ARBA00022833"/>
    </source>
</evidence>
<accession>A0AAD6W159</accession>
<proteinExistence type="predicted"/>
<dbReference type="GO" id="GO:0061630">
    <property type="term" value="F:ubiquitin protein ligase activity"/>
    <property type="evidence" value="ECO:0007669"/>
    <property type="project" value="UniProtKB-EC"/>
</dbReference>
<keyword evidence="5 8" id="KW-0863">Zinc-finger</keyword>
<evidence type="ECO:0000259" key="10">
    <source>
        <dbReference type="PROSITE" id="PS50089"/>
    </source>
</evidence>
<feature type="compositionally biased region" description="Low complexity" evidence="9">
    <location>
        <begin position="210"/>
        <end position="222"/>
    </location>
</feature>
<dbReference type="PANTHER" id="PTHR22937">
    <property type="entry name" value="E3 UBIQUITIN-PROTEIN LIGASE RNF165"/>
    <property type="match status" value="1"/>
</dbReference>
<evidence type="ECO:0000313" key="11">
    <source>
        <dbReference type="EMBL" id="KAJ6995328.1"/>
    </source>
</evidence>
<feature type="compositionally biased region" description="Polar residues" evidence="9">
    <location>
        <begin position="74"/>
        <end position="97"/>
    </location>
</feature>
<feature type="region of interest" description="Disordered" evidence="9">
    <location>
        <begin position="201"/>
        <end position="361"/>
    </location>
</feature>
<keyword evidence="7" id="KW-0862">Zinc</keyword>
<feature type="compositionally biased region" description="Basic and acidic residues" evidence="9">
    <location>
        <begin position="98"/>
        <end position="109"/>
    </location>
</feature>
<sequence>MDDYSCKRAGDGSLVSRKGSAHVLRDSANNRDQKAQFCNRIGCSGRLNSSKGAQISSEKAKSSRPRPLFSSSSGGKETNGSSSRTCSVITKPRNSLQEPRKKFSSRLEADSSETGSVQDEPEGIPPSGRIKLDISPSDGAGSSDTSLEVGSSGISTNTRSRRSFHQKSGFVNPETVVGSPVSLASKSIIQGTRVSASRYGLKNPRCNTVSDAASSGSSSSDSNPSRRKDMVKKRVCDVERRSASSSPGISISDSRRSRTGPLNRDSSAASVRTRRPLSGYARARFSNQGGGNNLSANEIPLMSQPDISLDLNAPSSSHQFSMEASLSSPSSYSQPGSRSGSLQGITPSSPAEASNARSSMNRESFRHHNMDGIAEVLLALERIEQDEELTYEQLLVLETNLVLNGLNFYDLHREMRLDIDNMSYEELLALEERMGTVSTALTEEAFSECLKTSIYESTPMEDATTNLEGDKDDIRCSICQEEYADGDEVGRLPCEHRYHVACIHQWLSLKNWCPICKTSAAPSSSSSPLPSLLCKASTVIGQLSTQNKRNTNENFMAFKITFGIGVPCWGDDPFIKQLACVKLTLASLRNKGIFAYALVCSQEQLHSSCRNFDGSPQVDSRIQARR</sequence>
<dbReference type="EMBL" id="JAQIZT010000006">
    <property type="protein sequence ID" value="KAJ6995328.1"/>
    <property type="molecule type" value="Genomic_DNA"/>
</dbReference>
<comment type="catalytic activity">
    <reaction evidence="1">
        <text>S-ubiquitinyl-[E2 ubiquitin-conjugating enzyme]-L-cysteine + [acceptor protein]-L-lysine = [E2 ubiquitin-conjugating enzyme]-L-cysteine + N(6)-ubiquitinyl-[acceptor protein]-L-lysine.</text>
        <dbReference type="EC" id="2.3.2.27"/>
    </reaction>
</comment>
<evidence type="ECO:0000256" key="2">
    <source>
        <dbReference type="ARBA" id="ARBA00012483"/>
    </source>
</evidence>
<dbReference type="Pfam" id="PF13639">
    <property type="entry name" value="zf-RING_2"/>
    <property type="match status" value="1"/>
</dbReference>
<dbReference type="Gene3D" id="3.30.40.10">
    <property type="entry name" value="Zinc/RING finger domain, C3HC4 (zinc finger)"/>
    <property type="match status" value="1"/>
</dbReference>
<feature type="compositionally biased region" description="Low complexity" evidence="9">
    <location>
        <begin position="325"/>
        <end position="342"/>
    </location>
</feature>
<feature type="compositionally biased region" description="Basic and acidic residues" evidence="9">
    <location>
        <begin position="224"/>
        <end position="242"/>
    </location>
</feature>
<dbReference type="GO" id="GO:0008270">
    <property type="term" value="F:zinc ion binding"/>
    <property type="evidence" value="ECO:0007669"/>
    <property type="project" value="UniProtKB-KW"/>
</dbReference>
<gene>
    <name evidence="11" type="ORF">NC653_017952</name>
</gene>
<feature type="compositionally biased region" description="Basic and acidic residues" evidence="9">
    <location>
        <begin position="23"/>
        <end position="34"/>
    </location>
</feature>